<name>A0ABX1TRF7_9GAMM</name>
<dbReference type="Pfam" id="PF13672">
    <property type="entry name" value="PP2C_2"/>
    <property type="match status" value="1"/>
</dbReference>
<proteinExistence type="predicted"/>
<dbReference type="CDD" id="cd00143">
    <property type="entry name" value="PP2Cc"/>
    <property type="match status" value="1"/>
</dbReference>
<organism evidence="3 4">
    <name type="scientific">Candidatus Competibacter phosphatis</name>
    <dbReference type="NCBI Taxonomy" id="221280"/>
    <lineage>
        <taxon>Bacteria</taxon>
        <taxon>Pseudomonadati</taxon>
        <taxon>Pseudomonadota</taxon>
        <taxon>Gammaproteobacteria</taxon>
        <taxon>Candidatus Competibacteraceae</taxon>
        <taxon>Candidatus Competibacter</taxon>
    </lineage>
</organism>
<dbReference type="EMBL" id="SPMZ01000051">
    <property type="protein sequence ID" value="NMQ20511.1"/>
    <property type="molecule type" value="Genomic_DNA"/>
</dbReference>
<feature type="region of interest" description="Disordered" evidence="1">
    <location>
        <begin position="101"/>
        <end position="143"/>
    </location>
</feature>
<keyword evidence="4" id="KW-1185">Reference proteome</keyword>
<evidence type="ECO:0000259" key="2">
    <source>
        <dbReference type="PROSITE" id="PS51746"/>
    </source>
</evidence>
<dbReference type="SMART" id="SM00332">
    <property type="entry name" value="PP2Cc"/>
    <property type="match status" value="1"/>
</dbReference>
<accession>A0ABX1TRF7</accession>
<sequence length="391" mass="42730">MINNRSLAISDPDDDEETGILDCLSPVVGKIIAWPVEAEDAARTRHPRGAGTRSATTRQDCPEYCRGDLHARAICSHPPSFLQPGSGLGNLFPPVHRSLRSTGCRHRPHPAAGDTAVSPTQPSPIPQWEPGTASQQGGRHEQQDRWGVFQLPNQRALLAVVADGMGGHLDGALGAQIVIDVARDFIQDLPIPLLDDPSAALDQLCQRMHDTINRQSETARSTVVMVWLDHDGAHWLNIGDSRLYHFRRGRRLMRTRDHSAVQLLMDMGEIDESQMATHPAQNRIYRCLGGEEHPRPDKGQFAVQPGDLLVLCSDGIWEHIAETEFWTAAAEHGPAAAARLLAEQAAQRGGAMADNATLVLLRAGTGLAAGDHMPWLRRLSAGLASWFDRGR</sequence>
<dbReference type="Gene3D" id="3.60.40.10">
    <property type="entry name" value="PPM-type phosphatase domain"/>
    <property type="match status" value="1"/>
</dbReference>
<dbReference type="InterPro" id="IPR036457">
    <property type="entry name" value="PPM-type-like_dom_sf"/>
</dbReference>
<dbReference type="Proteomes" id="UP000760480">
    <property type="component" value="Unassembled WGS sequence"/>
</dbReference>
<dbReference type="SMART" id="SM00331">
    <property type="entry name" value="PP2C_SIG"/>
    <property type="match status" value="1"/>
</dbReference>
<dbReference type="InterPro" id="IPR001932">
    <property type="entry name" value="PPM-type_phosphatase-like_dom"/>
</dbReference>
<gene>
    <name evidence="3" type="ORF">E4P82_15705</name>
</gene>
<comment type="caution">
    <text evidence="3">The sequence shown here is derived from an EMBL/GenBank/DDBJ whole genome shotgun (WGS) entry which is preliminary data.</text>
</comment>
<dbReference type="PROSITE" id="PS51746">
    <property type="entry name" value="PPM_2"/>
    <property type="match status" value="1"/>
</dbReference>
<dbReference type="SUPFAM" id="SSF81606">
    <property type="entry name" value="PP2C-like"/>
    <property type="match status" value="1"/>
</dbReference>
<protein>
    <submittedName>
        <fullName evidence="3">Serine/threonine-protein phosphatase</fullName>
    </submittedName>
</protein>
<reference evidence="3 4" key="1">
    <citation type="submission" date="2019-03" db="EMBL/GenBank/DDBJ databases">
        <title>Metabolic reconstructions from genomes of highly enriched 'Candidatus Accumulibacter' and 'Candidatus Competibacter' bioreactor populations.</title>
        <authorList>
            <person name="Annavajhala M.K."/>
            <person name="Welles L."/>
            <person name="Abbas B."/>
            <person name="Sorokin D."/>
            <person name="Park H."/>
            <person name="Van Loosdrecht M."/>
            <person name="Chandran K."/>
        </authorList>
    </citation>
    <scope>NUCLEOTIDE SEQUENCE [LARGE SCALE GENOMIC DNA]</scope>
    <source>
        <strain evidence="3 4">SBR_G</strain>
    </source>
</reference>
<evidence type="ECO:0000256" key="1">
    <source>
        <dbReference type="SAM" id="MobiDB-lite"/>
    </source>
</evidence>
<feature type="domain" description="PPM-type phosphatase" evidence="2">
    <location>
        <begin position="129"/>
        <end position="363"/>
    </location>
</feature>
<dbReference type="InterPro" id="IPR015655">
    <property type="entry name" value="PP2C"/>
</dbReference>
<evidence type="ECO:0000313" key="4">
    <source>
        <dbReference type="Proteomes" id="UP000760480"/>
    </source>
</evidence>
<evidence type="ECO:0000313" key="3">
    <source>
        <dbReference type="EMBL" id="NMQ20511.1"/>
    </source>
</evidence>
<dbReference type="PANTHER" id="PTHR47992">
    <property type="entry name" value="PROTEIN PHOSPHATASE"/>
    <property type="match status" value="1"/>
</dbReference>